<dbReference type="InterPro" id="IPR043148">
    <property type="entry name" value="TagF_C"/>
</dbReference>
<dbReference type="PATRIC" id="fig|717774.3.peg.639"/>
<dbReference type="Gene3D" id="3.40.50.12580">
    <property type="match status" value="1"/>
</dbReference>
<reference evidence="1 2" key="1">
    <citation type="journal article" date="2012" name="Stand. Genomic Sci.">
        <title>Complete genome sequence of the melanogenic marine bacterium Marinomonas mediterranea type strain (MMB-1(T)).</title>
        <authorList>
            <person name="Lucas-Elio P."/>
            <person name="Goodwin L."/>
            <person name="Woyke T."/>
            <person name="Pitluck S."/>
            <person name="Nolan M."/>
            <person name="Kyrpides N.C."/>
            <person name="Detter J.C."/>
            <person name="Copeland A."/>
            <person name="Teshima H."/>
            <person name="Bruce D."/>
            <person name="Detter C."/>
            <person name="Tapia R."/>
            <person name="Han S."/>
            <person name="Land M.L."/>
            <person name="Ivanova N."/>
            <person name="Mikhailova N."/>
            <person name="Johnston A.W."/>
            <person name="Sanchez-Amat A."/>
        </authorList>
    </citation>
    <scope>NUCLEOTIDE SEQUENCE [LARGE SCALE GENOMIC DNA]</scope>
    <source>
        <strain evidence="2">ATCC 700492 / JCM 21426 / NBRC 103028 / MMB-1</strain>
    </source>
</reference>
<keyword evidence="1" id="KW-0808">Transferase</keyword>
<evidence type="ECO:0000313" key="2">
    <source>
        <dbReference type="Proteomes" id="UP000001062"/>
    </source>
</evidence>
<protein>
    <submittedName>
        <fullName evidence="1">CDP-glycerol:poly(Glycerophosphate) glycerophosphotransferase</fullName>
    </submittedName>
</protein>
<organism evidence="1 2">
    <name type="scientific">Marinomonas mediterranea (strain ATCC 700492 / JCM 21426 / NBRC 103028 / MMB-1)</name>
    <dbReference type="NCBI Taxonomy" id="717774"/>
    <lineage>
        <taxon>Bacteria</taxon>
        <taxon>Pseudomonadati</taxon>
        <taxon>Pseudomonadota</taxon>
        <taxon>Gammaproteobacteria</taxon>
        <taxon>Oceanospirillales</taxon>
        <taxon>Oceanospirillaceae</taxon>
        <taxon>Marinomonas</taxon>
    </lineage>
</organism>
<gene>
    <name evidence="1" type="ordered locus">Marme_0619</name>
</gene>
<sequence>MRLRQASPSPVKCLNKMKILISIDHKWRDLPGYILLGETLKKKGHTVDYCRNGLERFFVYYHCPDVVIWNHVLDKGSQLLACELKKNGVKVLLLPTEGIPTLVGYRDFAHGAFSDLSGVYKAYTWNSEAKVSLEKNSTICNDDIAVIGVPRFDVYHPKNNFMIVNREEFYNRHALNLNKKTILFATNFTQASFFNKNQEFLEKDAKNLGFDKVVSDVNDNARRDYESRSYFLDSLSLVSKTFSDSNIILKLHPSEDHAFYSSIIDSFSNVKIIETDYIWDVLFHSDIEIKRSCTTGIESWLIDKPTIEYHLNPDEWYYSEEHASGSRIVRSNAELIEAIKFGLSDKERFNSSLVNRRKKVLSAWVGDFDGCRTQKLAEDIDKIDSYANYPLNFKRLRGSAVAYLLSSFDWMLHDIRTYGLIGRLTGIYMDKLGRYDKQFHFKDTKTWTKKIKVTD</sequence>
<name>F2K163_MARM1</name>
<accession>F2K163</accession>
<dbReference type="Proteomes" id="UP000001062">
    <property type="component" value="Chromosome"/>
</dbReference>
<dbReference type="KEGG" id="mme:Marme_0619"/>
<dbReference type="InterPro" id="IPR030906">
    <property type="entry name" value="Surf_polysacc"/>
</dbReference>
<dbReference type="AlphaFoldDB" id="F2K163"/>
<dbReference type="EMBL" id="CP002583">
    <property type="protein sequence ID" value="ADZ89913.1"/>
    <property type="molecule type" value="Genomic_DNA"/>
</dbReference>
<evidence type="ECO:0000313" key="1">
    <source>
        <dbReference type="EMBL" id="ADZ89913.1"/>
    </source>
</evidence>
<keyword evidence="2" id="KW-1185">Reference proteome</keyword>
<dbReference type="NCBIfam" id="NF046086">
    <property type="entry name" value="BFO_1060_trans"/>
    <property type="match status" value="1"/>
</dbReference>
<dbReference type="NCBIfam" id="TIGR04396">
    <property type="entry name" value="surf_polysacc"/>
    <property type="match status" value="1"/>
</dbReference>
<dbReference type="STRING" id="717774.Marme_0619"/>
<proteinExistence type="predicted"/>
<dbReference type="HOGENOM" id="CLU_601038_0_0_6"/>
<dbReference type="eggNOG" id="COG1887">
    <property type="taxonomic scope" value="Bacteria"/>
</dbReference>
<dbReference type="GO" id="GO:0016740">
    <property type="term" value="F:transferase activity"/>
    <property type="evidence" value="ECO:0007669"/>
    <property type="project" value="UniProtKB-KW"/>
</dbReference>
<dbReference type="SUPFAM" id="SSF53756">
    <property type="entry name" value="UDP-Glycosyltransferase/glycogen phosphorylase"/>
    <property type="match status" value="1"/>
</dbReference>